<dbReference type="AlphaFoldDB" id="A0AAV8C4W9"/>
<evidence type="ECO:0000313" key="5">
    <source>
        <dbReference type="Proteomes" id="UP001140206"/>
    </source>
</evidence>
<protein>
    <submittedName>
        <fullName evidence="4">50S ribosomal protein L18</fullName>
    </submittedName>
</protein>
<dbReference type="Proteomes" id="UP001140206">
    <property type="component" value="Chromosome 5"/>
</dbReference>
<dbReference type="Pfam" id="PF00861">
    <property type="entry name" value="Ribosomal_L18p"/>
    <property type="match status" value="1"/>
</dbReference>
<dbReference type="InterPro" id="IPR005484">
    <property type="entry name" value="Ribosomal_uL18_bac/plant/anim"/>
</dbReference>
<dbReference type="GO" id="GO:0006412">
    <property type="term" value="P:translation"/>
    <property type="evidence" value="ECO:0007669"/>
    <property type="project" value="InterPro"/>
</dbReference>
<evidence type="ECO:0000256" key="2">
    <source>
        <dbReference type="ARBA" id="ARBA00022980"/>
    </source>
</evidence>
<name>A0AAV8C4W9_9POAL</name>
<dbReference type="PANTHER" id="PTHR12899">
    <property type="entry name" value="39S RIBOSOMAL PROTEIN L18, MITOCHONDRIAL"/>
    <property type="match status" value="1"/>
</dbReference>
<dbReference type="CDD" id="cd00432">
    <property type="entry name" value="Ribosomal_L18_L5e"/>
    <property type="match status" value="1"/>
</dbReference>
<comment type="similarity">
    <text evidence="1">Belongs to the universal ribosomal protein uL18 family.</text>
</comment>
<reference evidence="4" key="1">
    <citation type="submission" date="2022-08" db="EMBL/GenBank/DDBJ databases">
        <authorList>
            <person name="Marques A."/>
        </authorList>
    </citation>
    <scope>NUCLEOTIDE SEQUENCE</scope>
    <source>
        <strain evidence="4">RhyPub2mFocal</strain>
        <tissue evidence="4">Leaves</tissue>
    </source>
</reference>
<dbReference type="GO" id="GO:1990904">
    <property type="term" value="C:ribonucleoprotein complex"/>
    <property type="evidence" value="ECO:0007669"/>
    <property type="project" value="UniProtKB-KW"/>
</dbReference>
<dbReference type="GO" id="GO:0003735">
    <property type="term" value="F:structural constituent of ribosome"/>
    <property type="evidence" value="ECO:0007669"/>
    <property type="project" value="InterPro"/>
</dbReference>
<proteinExistence type="inferred from homology"/>
<dbReference type="InterPro" id="IPR057268">
    <property type="entry name" value="Ribosomal_L18"/>
</dbReference>
<evidence type="ECO:0000313" key="4">
    <source>
        <dbReference type="EMBL" id="KAJ4750571.1"/>
    </source>
</evidence>
<dbReference type="PANTHER" id="PTHR12899:SF8">
    <property type="entry name" value="RIBOSOMAL L18P_L5E FAMILY PROTEIN"/>
    <property type="match status" value="1"/>
</dbReference>
<dbReference type="SUPFAM" id="SSF53137">
    <property type="entry name" value="Translational machinery components"/>
    <property type="match status" value="1"/>
</dbReference>
<keyword evidence="2 4" id="KW-0689">Ribosomal protein</keyword>
<dbReference type="GO" id="GO:0005840">
    <property type="term" value="C:ribosome"/>
    <property type="evidence" value="ECO:0007669"/>
    <property type="project" value="UniProtKB-KW"/>
</dbReference>
<dbReference type="GO" id="GO:0008097">
    <property type="term" value="F:5S rRNA binding"/>
    <property type="evidence" value="ECO:0007669"/>
    <property type="project" value="TreeGrafter"/>
</dbReference>
<organism evidence="4 5">
    <name type="scientific">Rhynchospora pubera</name>
    <dbReference type="NCBI Taxonomy" id="906938"/>
    <lineage>
        <taxon>Eukaryota</taxon>
        <taxon>Viridiplantae</taxon>
        <taxon>Streptophyta</taxon>
        <taxon>Embryophyta</taxon>
        <taxon>Tracheophyta</taxon>
        <taxon>Spermatophyta</taxon>
        <taxon>Magnoliopsida</taxon>
        <taxon>Liliopsida</taxon>
        <taxon>Poales</taxon>
        <taxon>Cyperaceae</taxon>
        <taxon>Cyperoideae</taxon>
        <taxon>Rhynchosporeae</taxon>
        <taxon>Rhynchospora</taxon>
    </lineage>
</organism>
<sequence length="223" mass="25208">MTVEDPSTSHITSPVPIRRSTIQSAPTRFVESFPSLRRSEYTHITCSTICPTEKLFNLVTLSDMGSVPASLGWQFGFSTVCFKPKLINPLVNRGCFVFSPQPSTYKEKFSKLRVEARNPTKTESAKVRNRRMRKKFNGTHTKPRLSVFCSNHQLYAMLVDDQNKKILFYASTLQKSISEDPSCTIMEAAQRVGEALVQACKELNITEISSYDRNGFARGRLKP</sequence>
<evidence type="ECO:0000256" key="3">
    <source>
        <dbReference type="ARBA" id="ARBA00023274"/>
    </source>
</evidence>
<dbReference type="Gene3D" id="3.30.420.100">
    <property type="match status" value="1"/>
</dbReference>
<keyword evidence="5" id="KW-1185">Reference proteome</keyword>
<evidence type="ECO:0000256" key="1">
    <source>
        <dbReference type="ARBA" id="ARBA00007116"/>
    </source>
</evidence>
<gene>
    <name evidence="4" type="ORF">LUZ62_084976</name>
</gene>
<accession>A0AAV8C4W9</accession>
<dbReference type="EMBL" id="JAMFTS010000005">
    <property type="protein sequence ID" value="KAJ4750571.1"/>
    <property type="molecule type" value="Genomic_DNA"/>
</dbReference>
<keyword evidence="3" id="KW-0687">Ribonucleoprotein</keyword>
<comment type="caution">
    <text evidence="4">The sequence shown here is derived from an EMBL/GenBank/DDBJ whole genome shotgun (WGS) entry which is preliminary data.</text>
</comment>